<dbReference type="EMBL" id="LUUG01000021">
    <property type="protein sequence ID" value="OAI09710.1"/>
    <property type="molecule type" value="Genomic_DNA"/>
</dbReference>
<dbReference type="Proteomes" id="UP000078090">
    <property type="component" value="Unassembled WGS sequence"/>
</dbReference>
<comment type="caution">
    <text evidence="1">The sequence shown here is derived from an EMBL/GenBank/DDBJ whole genome shotgun (WGS) entry which is preliminary data.</text>
</comment>
<protein>
    <submittedName>
        <fullName evidence="1">Uncharacterized protein</fullName>
    </submittedName>
</protein>
<dbReference type="RefSeq" id="WP_064006750.1">
    <property type="nucleotide sequence ID" value="NZ_LUUG01000021.1"/>
</dbReference>
<organism evidence="1 2">
    <name type="scientific">Methylomonas methanica</name>
    <dbReference type="NCBI Taxonomy" id="421"/>
    <lineage>
        <taxon>Bacteria</taxon>
        <taxon>Pseudomonadati</taxon>
        <taxon>Pseudomonadota</taxon>
        <taxon>Gammaproteobacteria</taxon>
        <taxon>Methylococcales</taxon>
        <taxon>Methylococcaceae</taxon>
        <taxon>Methylomonas</taxon>
    </lineage>
</organism>
<evidence type="ECO:0000313" key="1">
    <source>
        <dbReference type="EMBL" id="OAI09710.1"/>
    </source>
</evidence>
<proteinExistence type="predicted"/>
<sequence>MQVVEFEADAKGRMIEIPIEFAAFASKHLKIKLSIEEATDSTSIKPAKRLSALSIDTRSFQFDREDANAR</sequence>
<dbReference type="AlphaFoldDB" id="A0A177MXH4"/>
<dbReference type="OrthoDB" id="7067953at2"/>
<accession>A0A177MXH4</accession>
<reference evidence="1 2" key="1">
    <citation type="submission" date="2016-03" db="EMBL/GenBank/DDBJ databases">
        <authorList>
            <person name="Ploux O."/>
        </authorList>
    </citation>
    <scope>NUCLEOTIDE SEQUENCE [LARGE SCALE GENOMIC DNA]</scope>
    <source>
        <strain evidence="1 2">R-45363</strain>
    </source>
</reference>
<evidence type="ECO:0000313" key="2">
    <source>
        <dbReference type="Proteomes" id="UP000078090"/>
    </source>
</evidence>
<gene>
    <name evidence="1" type="ORF">A1332_24295</name>
</gene>
<name>A0A177MXH4_METMH</name>